<evidence type="ECO:0008006" key="9">
    <source>
        <dbReference type="Google" id="ProtNLM"/>
    </source>
</evidence>
<organism evidence="7 8">
    <name type="scientific">Clohesyomyces aquaticus</name>
    <dbReference type="NCBI Taxonomy" id="1231657"/>
    <lineage>
        <taxon>Eukaryota</taxon>
        <taxon>Fungi</taxon>
        <taxon>Dikarya</taxon>
        <taxon>Ascomycota</taxon>
        <taxon>Pezizomycotina</taxon>
        <taxon>Dothideomycetes</taxon>
        <taxon>Pleosporomycetidae</taxon>
        <taxon>Pleosporales</taxon>
        <taxon>Lindgomycetaceae</taxon>
        <taxon>Clohesyomyces</taxon>
    </lineage>
</organism>
<evidence type="ECO:0000256" key="1">
    <source>
        <dbReference type="ARBA" id="ARBA00004141"/>
    </source>
</evidence>
<name>A0A1Y1ZWS6_9PLEO</name>
<evidence type="ECO:0000256" key="2">
    <source>
        <dbReference type="ARBA" id="ARBA00022692"/>
    </source>
</evidence>
<dbReference type="GO" id="GO:0022857">
    <property type="term" value="F:transmembrane transporter activity"/>
    <property type="evidence" value="ECO:0007669"/>
    <property type="project" value="TreeGrafter"/>
</dbReference>
<feature type="transmembrane region" description="Helical" evidence="6">
    <location>
        <begin position="49"/>
        <end position="72"/>
    </location>
</feature>
<dbReference type="GO" id="GO:0016020">
    <property type="term" value="C:membrane"/>
    <property type="evidence" value="ECO:0007669"/>
    <property type="project" value="UniProtKB-SubCell"/>
</dbReference>
<evidence type="ECO:0000313" key="8">
    <source>
        <dbReference type="Proteomes" id="UP000193144"/>
    </source>
</evidence>
<keyword evidence="2 6" id="KW-0812">Transmembrane</keyword>
<feature type="transmembrane region" description="Helical" evidence="6">
    <location>
        <begin position="185"/>
        <end position="204"/>
    </location>
</feature>
<evidence type="ECO:0000256" key="3">
    <source>
        <dbReference type="ARBA" id="ARBA00022989"/>
    </source>
</evidence>
<dbReference type="AlphaFoldDB" id="A0A1Y1ZWS6"/>
<evidence type="ECO:0000256" key="4">
    <source>
        <dbReference type="ARBA" id="ARBA00023136"/>
    </source>
</evidence>
<keyword evidence="4 6" id="KW-0472">Membrane</keyword>
<proteinExistence type="predicted"/>
<feature type="transmembrane region" description="Helical" evidence="6">
    <location>
        <begin position="364"/>
        <end position="382"/>
    </location>
</feature>
<dbReference type="Proteomes" id="UP000193144">
    <property type="component" value="Unassembled WGS sequence"/>
</dbReference>
<feature type="transmembrane region" description="Helical" evidence="6">
    <location>
        <begin position="124"/>
        <end position="144"/>
    </location>
</feature>
<keyword evidence="3 6" id="KW-1133">Transmembrane helix</keyword>
<dbReference type="OrthoDB" id="5425648at2759"/>
<dbReference type="EMBL" id="MCFA01000031">
    <property type="protein sequence ID" value="ORY14664.1"/>
    <property type="molecule type" value="Genomic_DNA"/>
</dbReference>
<evidence type="ECO:0000256" key="5">
    <source>
        <dbReference type="SAM" id="MobiDB-lite"/>
    </source>
</evidence>
<evidence type="ECO:0000256" key="6">
    <source>
        <dbReference type="SAM" id="Phobius"/>
    </source>
</evidence>
<comment type="subcellular location">
    <subcellularLocation>
        <location evidence="1">Membrane</location>
        <topology evidence="1">Multi-pass membrane protein</topology>
    </subcellularLocation>
</comment>
<dbReference type="PANTHER" id="PTHR23507">
    <property type="entry name" value="ZGC:174356"/>
    <property type="match status" value="1"/>
</dbReference>
<feature type="transmembrane region" description="Helical" evidence="6">
    <location>
        <begin position="210"/>
        <end position="232"/>
    </location>
</feature>
<gene>
    <name evidence="7" type="ORF">BCR34DRAFT_612640</name>
</gene>
<protein>
    <recommendedName>
        <fullName evidence="9">Major facilitator superfamily domain-containing protein</fullName>
    </recommendedName>
</protein>
<sequence length="437" mass="47437">MDTGGPSSRLSHDTRPLLASLEDDDPTPAPPELLAKNAGVDTLGEPERVLPIALLAALAMSSTAATAFFAYASLLCKDPRHCNGNETSRYARAIAVTTLIANVIGMLSLGHLQALSLRSRKLGLTIWIVCRSLGAVMLLAGVILRDISIALSGRLFEGLASDNLLHFNLNAVYAQTSNNEKTSSLISYSLALYMIGISVSPFVTGLFQNFVVSFFIALGLFTIAFAYLHLFVPGSVPAKPLVPKASRINVSPYSLINIRRATQFGLTTILAPVQWFRIHPTSLPIGISLLAFNIVQSYVFNLLLIYASTRFGFTGKENGLIITIAHSVASLYIFLTLFLLPCLVRGMGTSRSISSSLRGERKDAALASVSLVLQSAALVGLFMSYKAWHIYTLTTVLALSLPASSFIKGYLEASWVQFSLEAYRHGYQTLGYFWLQE</sequence>
<dbReference type="SUPFAM" id="SSF103473">
    <property type="entry name" value="MFS general substrate transporter"/>
    <property type="match status" value="1"/>
</dbReference>
<reference evidence="7 8" key="1">
    <citation type="submission" date="2016-07" db="EMBL/GenBank/DDBJ databases">
        <title>Pervasive Adenine N6-methylation of Active Genes in Fungi.</title>
        <authorList>
            <consortium name="DOE Joint Genome Institute"/>
            <person name="Mondo S.J."/>
            <person name="Dannebaum R.O."/>
            <person name="Kuo R.C."/>
            <person name="Labutti K."/>
            <person name="Haridas S."/>
            <person name="Kuo A."/>
            <person name="Salamov A."/>
            <person name="Ahrendt S.R."/>
            <person name="Lipzen A."/>
            <person name="Sullivan W."/>
            <person name="Andreopoulos W.B."/>
            <person name="Clum A."/>
            <person name="Lindquist E."/>
            <person name="Daum C."/>
            <person name="Ramamoorthy G.K."/>
            <person name="Gryganskyi A."/>
            <person name="Culley D."/>
            <person name="Magnuson J.K."/>
            <person name="James T.Y."/>
            <person name="O'Malley M.A."/>
            <person name="Stajich J.E."/>
            <person name="Spatafora J.W."/>
            <person name="Visel A."/>
            <person name="Grigoriev I.V."/>
        </authorList>
    </citation>
    <scope>NUCLEOTIDE SEQUENCE [LARGE SCALE GENOMIC DNA]</scope>
    <source>
        <strain evidence="7 8">CBS 115471</strain>
    </source>
</reference>
<keyword evidence="8" id="KW-1185">Reference proteome</keyword>
<feature type="region of interest" description="Disordered" evidence="5">
    <location>
        <begin position="1"/>
        <end position="32"/>
    </location>
</feature>
<dbReference type="PANTHER" id="PTHR23507:SF1">
    <property type="entry name" value="FI18259P1-RELATED"/>
    <property type="match status" value="1"/>
</dbReference>
<accession>A0A1Y1ZWS6</accession>
<dbReference type="InterPro" id="IPR036259">
    <property type="entry name" value="MFS_trans_sf"/>
</dbReference>
<evidence type="ECO:0000313" key="7">
    <source>
        <dbReference type="EMBL" id="ORY14664.1"/>
    </source>
</evidence>
<comment type="caution">
    <text evidence="7">The sequence shown here is derived from an EMBL/GenBank/DDBJ whole genome shotgun (WGS) entry which is preliminary data.</text>
</comment>
<feature type="transmembrane region" description="Helical" evidence="6">
    <location>
        <begin position="285"/>
        <end position="307"/>
    </location>
</feature>
<feature type="transmembrane region" description="Helical" evidence="6">
    <location>
        <begin position="93"/>
        <end position="112"/>
    </location>
</feature>
<feature type="transmembrane region" description="Helical" evidence="6">
    <location>
        <begin position="388"/>
        <end position="407"/>
    </location>
</feature>
<feature type="transmembrane region" description="Helical" evidence="6">
    <location>
        <begin position="319"/>
        <end position="344"/>
    </location>
</feature>